<dbReference type="PANTHER" id="PTHR38166:SF1">
    <property type="entry name" value="C2H2-TYPE DOMAIN-CONTAINING PROTEIN"/>
    <property type="match status" value="1"/>
</dbReference>
<feature type="region of interest" description="Disordered" evidence="1">
    <location>
        <begin position="130"/>
        <end position="151"/>
    </location>
</feature>
<name>A0A2H3RYW7_FUSFU</name>
<accession>A0A2H3RYW7</accession>
<organism evidence="3 4">
    <name type="scientific">Fusarium fujikuroi</name>
    <name type="common">Bakanae and foot rot disease fungus</name>
    <name type="synonym">Gibberella fujikuroi</name>
    <dbReference type="NCBI Taxonomy" id="5127"/>
    <lineage>
        <taxon>Eukaryota</taxon>
        <taxon>Fungi</taxon>
        <taxon>Dikarya</taxon>
        <taxon>Ascomycota</taxon>
        <taxon>Pezizomycotina</taxon>
        <taxon>Sordariomycetes</taxon>
        <taxon>Hypocreomycetidae</taxon>
        <taxon>Hypocreales</taxon>
        <taxon>Nectriaceae</taxon>
        <taxon>Fusarium</taxon>
        <taxon>Fusarium fujikuroi species complex</taxon>
    </lineage>
</organism>
<comment type="caution">
    <text evidence="3">The sequence shown here is derived from an EMBL/GenBank/DDBJ whole genome shotgun (WGS) entry which is preliminary data.</text>
</comment>
<keyword evidence="2" id="KW-0732">Signal</keyword>
<protein>
    <submittedName>
        <fullName evidence="3">Uncharacterized protein</fullName>
    </submittedName>
</protein>
<dbReference type="Proteomes" id="UP000760494">
    <property type="component" value="Unassembled WGS sequence"/>
</dbReference>
<dbReference type="AlphaFoldDB" id="A0A2H3RYW7"/>
<feature type="chain" id="PRO_5043545654" evidence="2">
    <location>
        <begin position="21"/>
        <end position="351"/>
    </location>
</feature>
<evidence type="ECO:0000313" key="4">
    <source>
        <dbReference type="Proteomes" id="UP000760494"/>
    </source>
</evidence>
<gene>
    <name evidence="3" type="ORF">C2S_514</name>
</gene>
<dbReference type="EMBL" id="CABFJX010000112">
    <property type="protein sequence ID" value="VTT63521.1"/>
    <property type="molecule type" value="Genomic_DNA"/>
</dbReference>
<evidence type="ECO:0000313" key="3">
    <source>
        <dbReference type="EMBL" id="VTT63521.1"/>
    </source>
</evidence>
<feature type="signal peptide" evidence="2">
    <location>
        <begin position="1"/>
        <end position="20"/>
    </location>
</feature>
<reference evidence="3" key="1">
    <citation type="submission" date="2019-05" db="EMBL/GenBank/DDBJ databases">
        <authorList>
            <person name="Piombo E."/>
        </authorList>
    </citation>
    <scope>NUCLEOTIDE SEQUENCE</scope>
    <source>
        <strain evidence="3">C2S</strain>
    </source>
</reference>
<sequence>MLFFVSYFITFAVLQSFLLANTRTLVTPEIPIPETSQHRSMTPHDSHLTSSSGYWRLELLRHEQATVNPQQLMLYGEIPYADASHETGFQAPQIPTASLSESQFLSPVLAPNAPAAQSFTSRVDVGHDGNVLSNSGWNPNDQSGGHGSNVRSPTWSKSFLACPYYIRDPIRHFGCINLKLDNYGRVKQHLKRSHLVFDANKMQGFVCENCGMVSLDESSRNDHRDSTECAPETLVNERGVSRQAWEGLEKRLKSGSTDEEKWLNMWFVLFHQPPSTSTPIKDTVMNRFFQIIRNFCKVDGYGAILSLLTQEMGGVEHGSAIQVHELLRKLLDFVRVSIHQLFNTEVAGASG</sequence>
<evidence type="ECO:0000256" key="2">
    <source>
        <dbReference type="SAM" id="SignalP"/>
    </source>
</evidence>
<feature type="compositionally biased region" description="Polar residues" evidence="1">
    <location>
        <begin position="131"/>
        <end position="151"/>
    </location>
</feature>
<evidence type="ECO:0000256" key="1">
    <source>
        <dbReference type="SAM" id="MobiDB-lite"/>
    </source>
</evidence>
<proteinExistence type="predicted"/>
<dbReference type="PANTHER" id="PTHR38166">
    <property type="entry name" value="C2H2-TYPE DOMAIN-CONTAINING PROTEIN-RELATED"/>
    <property type="match status" value="1"/>
</dbReference>